<reference evidence="1 2" key="1">
    <citation type="submission" date="2021-01" db="EMBL/GenBank/DDBJ databases">
        <title>Whole genome shotgun sequence of Catellatospora bangladeshensis NBRC 107357.</title>
        <authorList>
            <person name="Komaki H."/>
            <person name="Tamura T."/>
        </authorList>
    </citation>
    <scope>NUCLEOTIDE SEQUENCE [LARGE SCALE GENOMIC DNA]</scope>
    <source>
        <strain evidence="1 2">NBRC 107357</strain>
    </source>
</reference>
<dbReference type="EMBL" id="BONF01000018">
    <property type="protein sequence ID" value="GIF82111.1"/>
    <property type="molecule type" value="Genomic_DNA"/>
</dbReference>
<dbReference type="Proteomes" id="UP000601223">
    <property type="component" value="Unassembled WGS sequence"/>
</dbReference>
<keyword evidence="2" id="KW-1185">Reference proteome</keyword>
<protein>
    <submittedName>
        <fullName evidence="1">Uncharacterized protein</fullName>
    </submittedName>
</protein>
<gene>
    <name evidence="1" type="ORF">Cba03nite_34600</name>
</gene>
<dbReference type="AlphaFoldDB" id="A0A8J3JK35"/>
<evidence type="ECO:0000313" key="1">
    <source>
        <dbReference type="EMBL" id="GIF82111.1"/>
    </source>
</evidence>
<organism evidence="1 2">
    <name type="scientific">Catellatospora bangladeshensis</name>
    <dbReference type="NCBI Taxonomy" id="310355"/>
    <lineage>
        <taxon>Bacteria</taxon>
        <taxon>Bacillati</taxon>
        <taxon>Actinomycetota</taxon>
        <taxon>Actinomycetes</taxon>
        <taxon>Micromonosporales</taxon>
        <taxon>Micromonosporaceae</taxon>
        <taxon>Catellatospora</taxon>
    </lineage>
</organism>
<dbReference type="RefSeq" id="WP_203746906.1">
    <property type="nucleotide sequence ID" value="NZ_BONF01000018.1"/>
</dbReference>
<proteinExistence type="predicted"/>
<name>A0A8J3JK35_9ACTN</name>
<comment type="caution">
    <text evidence="1">The sequence shown here is derived from an EMBL/GenBank/DDBJ whole genome shotgun (WGS) entry which is preliminary data.</text>
</comment>
<accession>A0A8J3JK35</accession>
<sequence length="55" mass="5827">MLALIRRAAAARAARIAATTTYCEQCPEPVCTAACRAEAARTRGHEHAAAVGFRI</sequence>
<evidence type="ECO:0000313" key="2">
    <source>
        <dbReference type="Proteomes" id="UP000601223"/>
    </source>
</evidence>